<protein>
    <submittedName>
        <fullName evidence="1">Uncharacterized protein</fullName>
    </submittedName>
</protein>
<dbReference type="EMBL" id="NFZW01000013">
    <property type="protein sequence ID" value="RFA35153.1"/>
    <property type="molecule type" value="Genomic_DNA"/>
</dbReference>
<sequence length="139" mass="15875">MAPADSLTQSRLRQRGYRVGDIVFAEIRKPRNPRFHRLAHAFGRLLSENIEAFEGMDPHAVLKRMQWEANVGCEEMGVEVPGAGFAMIRIPRSLSFESLDEGEFREVMRGMSRHVAAQYWPTLEPEQIEQMATVMVGEE</sequence>
<evidence type="ECO:0000313" key="1">
    <source>
        <dbReference type="EMBL" id="RFA35153.1"/>
    </source>
</evidence>
<reference evidence="2" key="1">
    <citation type="submission" date="2017-05" db="EMBL/GenBank/DDBJ databases">
        <authorList>
            <person name="Sharma S."/>
            <person name="Sidhu C."/>
            <person name="Pinnaka A.K."/>
        </authorList>
    </citation>
    <scope>NUCLEOTIDE SEQUENCE [LARGE SCALE GENOMIC DNA]</scope>
    <source>
        <strain evidence="2">AK93</strain>
    </source>
</reference>
<dbReference type="Proteomes" id="UP000256763">
    <property type="component" value="Unassembled WGS sequence"/>
</dbReference>
<proteinExistence type="predicted"/>
<keyword evidence="2" id="KW-1185">Reference proteome</keyword>
<gene>
    <name evidence="1" type="ORF">CAL65_13700</name>
</gene>
<accession>A0A3E0WSI5</accession>
<comment type="caution">
    <text evidence="1">The sequence shown here is derived from an EMBL/GenBank/DDBJ whole genome shotgun (WGS) entry which is preliminary data.</text>
</comment>
<organism evidence="1 2">
    <name type="scientific">Alkalilimnicola ehrlichii</name>
    <dbReference type="NCBI Taxonomy" id="351052"/>
    <lineage>
        <taxon>Bacteria</taxon>
        <taxon>Pseudomonadati</taxon>
        <taxon>Pseudomonadota</taxon>
        <taxon>Gammaproteobacteria</taxon>
        <taxon>Chromatiales</taxon>
        <taxon>Ectothiorhodospiraceae</taxon>
        <taxon>Alkalilimnicola</taxon>
    </lineage>
</organism>
<name>A0A3E0WSI5_9GAMM</name>
<evidence type="ECO:0000313" key="2">
    <source>
        <dbReference type="Proteomes" id="UP000256763"/>
    </source>
</evidence>
<dbReference type="AlphaFoldDB" id="A0A3E0WSI5"/>